<accession>A0A8E2DP94</accession>
<reference evidence="1 2" key="1">
    <citation type="submission" date="2016-07" db="EMBL/GenBank/DDBJ databases">
        <title>Draft genome of the white-rot fungus Obba rivulosa 3A-2.</title>
        <authorList>
            <consortium name="DOE Joint Genome Institute"/>
            <person name="Miettinen O."/>
            <person name="Riley R."/>
            <person name="Acob R."/>
            <person name="Barry K."/>
            <person name="Cullen D."/>
            <person name="De Vries R."/>
            <person name="Hainaut M."/>
            <person name="Hatakka A."/>
            <person name="Henrissat B."/>
            <person name="Hilden K."/>
            <person name="Kuo R."/>
            <person name="Labutti K."/>
            <person name="Lipzen A."/>
            <person name="Makela M.R."/>
            <person name="Sandor L."/>
            <person name="Spatafora J.W."/>
            <person name="Grigoriev I.V."/>
            <person name="Hibbett D.S."/>
        </authorList>
    </citation>
    <scope>NUCLEOTIDE SEQUENCE [LARGE SCALE GENOMIC DNA]</scope>
    <source>
        <strain evidence="1 2">3A-2</strain>
    </source>
</reference>
<organism evidence="1 2">
    <name type="scientific">Obba rivulosa</name>
    <dbReference type="NCBI Taxonomy" id="1052685"/>
    <lineage>
        <taxon>Eukaryota</taxon>
        <taxon>Fungi</taxon>
        <taxon>Dikarya</taxon>
        <taxon>Basidiomycota</taxon>
        <taxon>Agaricomycotina</taxon>
        <taxon>Agaricomycetes</taxon>
        <taxon>Polyporales</taxon>
        <taxon>Gelatoporiaceae</taxon>
        <taxon>Obba</taxon>
    </lineage>
</organism>
<gene>
    <name evidence="1" type="ORF">OBBRIDRAFT_885644</name>
</gene>
<dbReference type="AlphaFoldDB" id="A0A8E2DP94"/>
<protein>
    <submittedName>
        <fullName evidence="1">Uncharacterized protein</fullName>
    </submittedName>
</protein>
<dbReference type="Proteomes" id="UP000250043">
    <property type="component" value="Unassembled WGS sequence"/>
</dbReference>
<evidence type="ECO:0000313" key="1">
    <source>
        <dbReference type="EMBL" id="OCH93243.1"/>
    </source>
</evidence>
<keyword evidence="2" id="KW-1185">Reference proteome</keyword>
<name>A0A8E2DP94_9APHY</name>
<proteinExistence type="predicted"/>
<sequence>MPVRRRVINGQAESSSLPIRPSSVLKDEMDLRRLAEPIEAAVNAITTLDYRLEYDFITLSHLRSNEALNVRSSVRRARASTIEAALQVALALFAMGPIISSTSSLIWNAAQPGPPETGKNSACASDSLERQILMFGRDCADAYIVLDRCTRDWDTAAGIHYGCHNYVPTLLAVVVKMTYIQFGFEAPPMIGEAAAADKVPFIADTFLPTLAVLREQLRKIEDWTLNCDTSLTVSRIKSSVEEFANKEPNLFAEAAQWEITICCACRQFIVQARQFPTEKSAALSSRCMVYRMKGSQPRHNVVHVGTGTTDTSIEQANYRVS</sequence>
<dbReference type="EMBL" id="KV722357">
    <property type="protein sequence ID" value="OCH93243.1"/>
    <property type="molecule type" value="Genomic_DNA"/>
</dbReference>
<evidence type="ECO:0000313" key="2">
    <source>
        <dbReference type="Proteomes" id="UP000250043"/>
    </source>
</evidence>